<dbReference type="EMBL" id="QEKH01000038">
    <property type="protein sequence ID" value="PVY36003.1"/>
    <property type="molecule type" value="Genomic_DNA"/>
</dbReference>
<sequence length="238" mass="26220">MWKELGLCAAFCIGSISFAAEKASVRTKDFVLRFAKDKIVLSNPKWQDEVVIRKVMFIRSPHFATPIGAEQLTPDSFKVDYKIDVKANPKDTPEKAEALKKSIEAIKLTALCTATDAGAKIEYTLTSPEYKPDGAMIEFNCWSRFKKGGKGDLLKANGKKLRPFTKEGRGTYYLALPGNPNWTSSWAEHAGFRKSGDEYKTTLEFRFAPPEVTGEAVGALFDSKVEAAQPEAGNAPAN</sequence>
<dbReference type="Proteomes" id="UP000245959">
    <property type="component" value="Unassembled WGS sequence"/>
</dbReference>
<dbReference type="AlphaFoldDB" id="A0A2U1AHZ6"/>
<dbReference type="GeneID" id="78296872"/>
<evidence type="ECO:0000313" key="2">
    <source>
        <dbReference type="Proteomes" id="UP000245959"/>
    </source>
</evidence>
<gene>
    <name evidence="1" type="ORF">C8D82_1383</name>
</gene>
<dbReference type="RefSeq" id="WP_116885602.1">
    <property type="nucleotide sequence ID" value="NZ_CABMMC010000030.1"/>
</dbReference>
<accession>A0A2U1AHZ6</accession>
<keyword evidence="2" id="KW-1185">Reference proteome</keyword>
<proteinExistence type="predicted"/>
<organism evidence="1 2">
    <name type="scientific">Victivallis vadensis</name>
    <dbReference type="NCBI Taxonomy" id="172901"/>
    <lineage>
        <taxon>Bacteria</taxon>
        <taxon>Pseudomonadati</taxon>
        <taxon>Lentisphaerota</taxon>
        <taxon>Lentisphaeria</taxon>
        <taxon>Victivallales</taxon>
        <taxon>Victivallaceae</taxon>
        <taxon>Victivallis</taxon>
    </lineage>
</organism>
<protein>
    <submittedName>
        <fullName evidence="1">Uncharacterized protein</fullName>
    </submittedName>
</protein>
<evidence type="ECO:0000313" key="1">
    <source>
        <dbReference type="EMBL" id="PVY36003.1"/>
    </source>
</evidence>
<comment type="caution">
    <text evidence="1">The sequence shown here is derived from an EMBL/GenBank/DDBJ whole genome shotgun (WGS) entry which is preliminary data.</text>
</comment>
<reference evidence="1 2" key="1">
    <citation type="submission" date="2018-04" db="EMBL/GenBank/DDBJ databases">
        <title>Genomic Encyclopedia of Type Strains, Phase IV (KMG-IV): sequencing the most valuable type-strain genomes for metagenomic binning, comparative biology and taxonomic classification.</title>
        <authorList>
            <person name="Goeker M."/>
        </authorList>
    </citation>
    <scope>NUCLEOTIDE SEQUENCE [LARGE SCALE GENOMIC DNA]</scope>
    <source>
        <strain evidence="1 2">DSM 14823</strain>
    </source>
</reference>
<name>A0A2U1AHZ6_9BACT</name>